<keyword evidence="1" id="KW-0472">Membrane</keyword>
<keyword evidence="1" id="KW-1133">Transmembrane helix</keyword>
<dbReference type="InterPro" id="IPR021235">
    <property type="entry name" value="DUF2637"/>
</dbReference>
<sequence length="140" mass="14392">MKILSPVSFATAGTVAVGGLSFALTFTALSELAATNGVDAGQAFMVPLVIEGGMIVATAATASLKRHRWFAWTMMALSSLASVVGNVVHAQPHGVVAMVIAAIPPLWLLASAHLALMLVRQDRDVETVEGSVSAPVLQAA</sequence>
<feature type="transmembrane region" description="Helical" evidence="1">
    <location>
        <begin position="95"/>
        <end position="119"/>
    </location>
</feature>
<dbReference type="Pfam" id="PF10935">
    <property type="entry name" value="DUF2637"/>
    <property type="match status" value="1"/>
</dbReference>
<dbReference type="OrthoDB" id="18206at10239"/>
<feature type="transmembrane region" description="Helical" evidence="1">
    <location>
        <begin position="69"/>
        <end position="89"/>
    </location>
</feature>
<dbReference type="Proteomes" id="UP000204421">
    <property type="component" value="Segment"/>
</dbReference>
<protein>
    <submittedName>
        <fullName evidence="2">Uncharacterized protein</fullName>
    </submittedName>
</protein>
<evidence type="ECO:0000313" key="2">
    <source>
        <dbReference type="EMBL" id="AKQ07599.1"/>
    </source>
</evidence>
<dbReference type="RefSeq" id="YP_009204121.1">
    <property type="nucleotide sequence ID" value="NC_028860.1"/>
</dbReference>
<name>A0A0H4TKX6_9CAUD</name>
<reference evidence="2 3" key="1">
    <citation type="submission" date="2015-06" db="EMBL/GenBank/DDBJ databases">
        <authorList>
            <person name="Akther S."/>
            <person name="Anaya M."/>
            <person name="Carvajal B."/>
            <person name="Chen Y."/>
            <person name="Estrada B."/>
            <person name="Gedeon F."/>
            <person name="Golebiewska U.P."/>
            <person name="Gu W."/>
            <person name="Hernandez A."/>
            <person name="Islam T."/>
            <person name="Jin Y."/>
            <person name="Jung S.M.I.N."/>
            <person name="Nieves W."/>
            <person name="Patel N."/>
            <person name="Qu S."/>
            <person name="Sookdeo T."/>
            <person name="Tobar N."/>
            <person name="Victor W."/>
            <person name="Serrano M.G."/>
            <person name="Buck G."/>
            <person name="Lee V."/>
            <person name="Wang Y."/>
            <person name="Carvalho R."/>
            <person name="Voegtly L."/>
            <person name="Shi R."/>
            <person name="Duckworth R."/>
            <person name="Johnson A."/>
            <person name="Loviza R."/>
            <person name="Walstead R."/>
            <person name="Shah Z."/>
            <person name="Kiflezghi M."/>
            <person name="Wade K."/>
            <person name="Delesalle V.A."/>
            <person name="Bradley K.W."/>
            <person name="Asai D.J."/>
            <person name="Bowman C.A."/>
            <person name="Russell D.A."/>
            <person name="Pope W.H."/>
            <person name="Jacobs-Sera D."/>
            <person name="Hendrix R.W."/>
            <person name="Hatfull G.F."/>
        </authorList>
    </citation>
    <scope>NUCLEOTIDE SEQUENCE [LARGE SCALE GENOMIC DNA]</scope>
</reference>
<feature type="transmembrane region" description="Helical" evidence="1">
    <location>
        <begin position="41"/>
        <end position="62"/>
    </location>
</feature>
<feature type="transmembrane region" description="Helical" evidence="1">
    <location>
        <begin position="7"/>
        <end position="29"/>
    </location>
</feature>
<dbReference type="GeneID" id="26630635"/>
<dbReference type="KEGG" id="vg:26630635"/>
<gene>
    <name evidence="2" type="ORF">SEA_SMEADLEY_31</name>
</gene>
<evidence type="ECO:0000256" key="1">
    <source>
        <dbReference type="SAM" id="Phobius"/>
    </source>
</evidence>
<dbReference type="EMBL" id="KT184694">
    <property type="protein sequence ID" value="AKQ07599.1"/>
    <property type="molecule type" value="Genomic_DNA"/>
</dbReference>
<organism evidence="2 3">
    <name type="scientific">Mycobacterium phage Smeadley</name>
    <dbReference type="NCBI Taxonomy" id="1673873"/>
    <lineage>
        <taxon>Viruses</taxon>
        <taxon>Duplodnaviria</taxon>
        <taxon>Heunggongvirae</taxon>
        <taxon>Uroviricota</taxon>
        <taxon>Caudoviricetes</taxon>
        <taxon>Fromanvirus</taxon>
        <taxon>Fromanvirus astro</taxon>
    </lineage>
</organism>
<keyword evidence="1" id="KW-0812">Transmembrane</keyword>
<accession>A0A0H4TKX6</accession>
<evidence type="ECO:0000313" key="3">
    <source>
        <dbReference type="Proteomes" id="UP000204421"/>
    </source>
</evidence>
<proteinExistence type="predicted"/>